<organism evidence="17 19">
    <name type="scientific">Spodoptera frugiperda</name>
    <name type="common">Fall armyworm</name>
    <dbReference type="NCBI Taxonomy" id="7108"/>
    <lineage>
        <taxon>Eukaryota</taxon>
        <taxon>Metazoa</taxon>
        <taxon>Ecdysozoa</taxon>
        <taxon>Arthropoda</taxon>
        <taxon>Hexapoda</taxon>
        <taxon>Insecta</taxon>
        <taxon>Pterygota</taxon>
        <taxon>Neoptera</taxon>
        <taxon>Endopterygota</taxon>
        <taxon>Lepidoptera</taxon>
        <taxon>Glossata</taxon>
        <taxon>Ditrysia</taxon>
        <taxon>Noctuoidea</taxon>
        <taxon>Noctuidae</taxon>
        <taxon>Amphipyrinae</taxon>
        <taxon>Spodoptera</taxon>
    </lineage>
</organism>
<dbReference type="InterPro" id="IPR001320">
    <property type="entry name" value="Iontro_rcpt_C"/>
</dbReference>
<keyword evidence="3" id="KW-0813">Transport</keyword>
<accession>A0A9R0F6B4</accession>
<evidence type="ECO:0000256" key="1">
    <source>
        <dbReference type="ARBA" id="ARBA00004651"/>
    </source>
</evidence>
<evidence type="ECO:0000313" key="18">
    <source>
        <dbReference type="RefSeq" id="XP_050561897.1"/>
    </source>
</evidence>
<dbReference type="InterPro" id="IPR019594">
    <property type="entry name" value="Glu/Gly-bd"/>
</dbReference>
<dbReference type="GO" id="GO:0005886">
    <property type="term" value="C:plasma membrane"/>
    <property type="evidence" value="ECO:0007669"/>
    <property type="project" value="UniProtKB-SubCell"/>
</dbReference>
<evidence type="ECO:0000256" key="10">
    <source>
        <dbReference type="ARBA" id="ARBA00023180"/>
    </source>
</evidence>
<feature type="transmembrane region" description="Helical" evidence="13">
    <location>
        <begin position="297"/>
        <end position="323"/>
    </location>
</feature>
<evidence type="ECO:0000256" key="6">
    <source>
        <dbReference type="ARBA" id="ARBA00022989"/>
    </source>
</evidence>
<keyword evidence="10" id="KW-0325">Glycoprotein</keyword>
<comment type="similarity">
    <text evidence="2">Belongs to the glutamate-gated ion channel (TC 1.A.10.1) family.</text>
</comment>
<dbReference type="Pfam" id="PF00060">
    <property type="entry name" value="Lig_chan"/>
    <property type="match status" value="1"/>
</dbReference>
<keyword evidence="17" id="KW-1185">Reference proteome</keyword>
<dbReference type="InterPro" id="IPR052192">
    <property type="entry name" value="Insect_Ionotropic_Sensory_Rcpt"/>
</dbReference>
<dbReference type="SMR" id="A0A9R0F6B4"/>
<protein>
    <submittedName>
        <fullName evidence="18 19">Ionotropic receptor 75a-like</fullName>
    </submittedName>
</protein>
<keyword evidence="6 13" id="KW-1133">Transmembrane helix</keyword>
<dbReference type="InterPro" id="IPR057074">
    <property type="entry name" value="IR75A_N"/>
</dbReference>
<sequence length="593" mass="66392">MELIGFILSYFITKDLSMMTAFICWPPEQALELQRGARGAGVRLTVVSEPKRAAPMTPAGYFREAMLLDLNCPDTHLVLEKASGSRVLNRRHSWLLLHNSSAEPALVEETLNAYEILPDADVVWSSPHTMVDVYKTKPNQPLLQVELGLSRNSSHQELLSLWGALPTAVTRRRDLRNVSLKGISVVTEPDNFKGWADLRNRQIDTFPKFTYPLMMLLAQDLHFRFDLRQVDFYGVSHNGSFDGLVGHLQRREAEVGLASLFMRHDRMQVADFFSETCVLACAFIFRQPSRSAVSNVFLAPFSAGVWGASACVAASAALLLVALRRLRQHTRASTDLQLFTLLEAITFALGSLCQQGFHRTPPVTSVRVVMFSTLLTSLFVFTAYSAKIVAILQTPSNALQTIDDLVRSPMTIGVQDTTYKTVYFLESPEKSTQQLYRHKILPQGELAYHSVVDGIARVRTGFFAFQVEKSSGYDIIKQTFTEREKCSLSEIEAFKPPLVAVPMKKHSGYRELFASRLRWQREVGLMDRARRVWLVSRPRCEAAGTGFVSIGLIDVLPALQVLALGAIMSVVLLVGERGVRLLQRHTGHTTTPY</sequence>
<dbReference type="AlphaFoldDB" id="A0A9R0F6B4"/>
<evidence type="ECO:0000256" key="9">
    <source>
        <dbReference type="ARBA" id="ARBA00023170"/>
    </source>
</evidence>
<dbReference type="Pfam" id="PF10613">
    <property type="entry name" value="Lig_chan-Glu_bd"/>
    <property type="match status" value="1"/>
</dbReference>
<feature type="domain" description="Ionotropic glutamate receptor L-glutamate and glycine-binding" evidence="15">
    <location>
        <begin position="204"/>
        <end position="288"/>
    </location>
</feature>
<keyword evidence="4" id="KW-1003">Cell membrane</keyword>
<evidence type="ECO:0000256" key="7">
    <source>
        <dbReference type="ARBA" id="ARBA00023065"/>
    </source>
</evidence>
<feature type="transmembrane region" description="Helical" evidence="13">
    <location>
        <begin position="555"/>
        <end position="575"/>
    </location>
</feature>
<gene>
    <name evidence="18 19" type="primary">LOC126912673</name>
</gene>
<dbReference type="PANTHER" id="PTHR42643:SF33">
    <property type="entry name" value="GLUTAMATE RECEPTOR 2-LIKE PROTEIN"/>
    <property type="match status" value="1"/>
</dbReference>
<name>A0A9R0F6B4_SPOFR</name>
<comment type="subcellular location">
    <subcellularLocation>
        <location evidence="1">Cell membrane</location>
        <topology evidence="1">Multi-pass membrane protein</topology>
    </subcellularLocation>
</comment>
<feature type="domain" description="Ionotropic glutamate receptor C-terminal" evidence="14">
    <location>
        <begin position="305"/>
        <end position="429"/>
    </location>
</feature>
<evidence type="ECO:0000256" key="3">
    <source>
        <dbReference type="ARBA" id="ARBA00022448"/>
    </source>
</evidence>
<dbReference type="GeneID" id="126912673"/>
<evidence type="ECO:0000256" key="12">
    <source>
        <dbReference type="ARBA" id="ARBA00023303"/>
    </source>
</evidence>
<dbReference type="Gene3D" id="3.40.190.10">
    <property type="entry name" value="Periplasmic binding protein-like II"/>
    <property type="match status" value="1"/>
</dbReference>
<reference evidence="18 19" key="1">
    <citation type="submission" date="2025-04" db="UniProtKB">
        <authorList>
            <consortium name="RefSeq"/>
        </authorList>
    </citation>
    <scope>IDENTIFICATION</scope>
    <source>
        <tissue evidence="18 19">Whole larval tissue</tissue>
    </source>
</reference>
<dbReference type="PANTHER" id="PTHR42643">
    <property type="entry name" value="IONOTROPIC RECEPTOR 20A-RELATED"/>
    <property type="match status" value="1"/>
</dbReference>
<evidence type="ECO:0000256" key="8">
    <source>
        <dbReference type="ARBA" id="ARBA00023136"/>
    </source>
</evidence>
<dbReference type="GO" id="GO:0015276">
    <property type="term" value="F:ligand-gated monoatomic ion channel activity"/>
    <property type="evidence" value="ECO:0007669"/>
    <property type="project" value="InterPro"/>
</dbReference>
<dbReference type="RefSeq" id="XP_050561897.1">
    <property type="nucleotide sequence ID" value="XM_050705940.1"/>
</dbReference>
<dbReference type="Gene3D" id="1.10.287.70">
    <property type="match status" value="1"/>
</dbReference>
<keyword evidence="12" id="KW-0407">Ion channel</keyword>
<evidence type="ECO:0000259" key="16">
    <source>
        <dbReference type="Pfam" id="PF24576"/>
    </source>
</evidence>
<dbReference type="OrthoDB" id="9997229at2759"/>
<dbReference type="Proteomes" id="UP000829999">
    <property type="component" value="Chromosome 28"/>
</dbReference>
<dbReference type="RefSeq" id="XP_050561898.1">
    <property type="nucleotide sequence ID" value="XM_050705941.1"/>
</dbReference>
<keyword evidence="7" id="KW-0406">Ion transport</keyword>
<evidence type="ECO:0000256" key="13">
    <source>
        <dbReference type="SAM" id="Phobius"/>
    </source>
</evidence>
<keyword evidence="9" id="KW-0675">Receptor</keyword>
<keyword evidence="11" id="KW-1071">Ligand-gated ion channel</keyword>
<evidence type="ECO:0000313" key="17">
    <source>
        <dbReference type="Proteomes" id="UP000829999"/>
    </source>
</evidence>
<evidence type="ECO:0000256" key="5">
    <source>
        <dbReference type="ARBA" id="ARBA00022692"/>
    </source>
</evidence>
<evidence type="ECO:0000256" key="2">
    <source>
        <dbReference type="ARBA" id="ARBA00008685"/>
    </source>
</evidence>
<evidence type="ECO:0000259" key="15">
    <source>
        <dbReference type="Pfam" id="PF10613"/>
    </source>
</evidence>
<dbReference type="SUPFAM" id="SSF53850">
    <property type="entry name" value="Periplasmic binding protein-like II"/>
    <property type="match status" value="1"/>
</dbReference>
<evidence type="ECO:0000256" key="4">
    <source>
        <dbReference type="ARBA" id="ARBA00022475"/>
    </source>
</evidence>
<dbReference type="Pfam" id="PF24576">
    <property type="entry name" value="IR75A_N"/>
    <property type="match status" value="1"/>
</dbReference>
<evidence type="ECO:0000259" key="14">
    <source>
        <dbReference type="Pfam" id="PF00060"/>
    </source>
</evidence>
<evidence type="ECO:0000313" key="19">
    <source>
        <dbReference type="RefSeq" id="XP_050561898.1"/>
    </source>
</evidence>
<keyword evidence="8 13" id="KW-0472">Membrane</keyword>
<feature type="domain" description="Ionotropic receptor 75a N-terminal" evidence="16">
    <location>
        <begin position="13"/>
        <end position="185"/>
    </location>
</feature>
<keyword evidence="5 13" id="KW-0812">Transmembrane</keyword>
<proteinExistence type="inferred from homology"/>
<feature type="transmembrane region" description="Helical" evidence="13">
    <location>
        <begin position="368"/>
        <end position="386"/>
    </location>
</feature>
<evidence type="ECO:0000256" key="11">
    <source>
        <dbReference type="ARBA" id="ARBA00023286"/>
    </source>
</evidence>
<dbReference type="GO" id="GO:0050906">
    <property type="term" value="P:detection of stimulus involved in sensory perception"/>
    <property type="evidence" value="ECO:0007669"/>
    <property type="project" value="UniProtKB-ARBA"/>
</dbReference>